<comment type="caution">
    <text evidence="1">The sequence shown here is derived from an EMBL/GenBank/DDBJ whole genome shotgun (WGS) entry which is preliminary data.</text>
</comment>
<dbReference type="EMBL" id="BSPX01000002">
    <property type="protein sequence ID" value="GLT20792.1"/>
    <property type="molecule type" value="Genomic_DNA"/>
</dbReference>
<proteinExistence type="predicted"/>
<sequence>MALTVKMTRDTLHLGTLYAVGATPSLADDLARQWVYEQRAVWVSVDTQQLRTPAIWSDMTGGYLVKPDGSLVATYVPAAVAITGGTINGATVGQTTPAAVKTSNLAAVFTDSSGTPGNVTNSSPRGRVAIAAGASSVVVTSALVTAASTVFATVSSIDGTLLAINRVVPAAGSFTIYGDAAATAATKVDFIVVN</sequence>
<name>A0ABQ6F6B5_9RHOO</name>
<evidence type="ECO:0000313" key="2">
    <source>
        <dbReference type="Proteomes" id="UP001157167"/>
    </source>
</evidence>
<evidence type="ECO:0008006" key="3">
    <source>
        <dbReference type="Google" id="ProtNLM"/>
    </source>
</evidence>
<keyword evidence="2" id="KW-1185">Reference proteome</keyword>
<gene>
    <name evidence="1" type="ORF">GCM10007933_02440</name>
</gene>
<evidence type="ECO:0000313" key="1">
    <source>
        <dbReference type="EMBL" id="GLT20792.1"/>
    </source>
</evidence>
<dbReference type="RefSeq" id="WP_284186384.1">
    <property type="nucleotide sequence ID" value="NZ_BSPX01000002.1"/>
</dbReference>
<reference evidence="2" key="1">
    <citation type="journal article" date="2019" name="Int. J. Syst. Evol. Microbiol.">
        <title>The Global Catalogue of Microorganisms (GCM) 10K type strain sequencing project: providing services to taxonomists for standard genome sequencing and annotation.</title>
        <authorList>
            <consortium name="The Broad Institute Genomics Platform"/>
            <consortium name="The Broad Institute Genome Sequencing Center for Infectious Disease"/>
            <person name="Wu L."/>
            <person name="Ma J."/>
        </authorList>
    </citation>
    <scope>NUCLEOTIDE SEQUENCE [LARGE SCALE GENOMIC DNA]</scope>
    <source>
        <strain evidence="2">NBRC 102407</strain>
    </source>
</reference>
<organism evidence="1 2">
    <name type="scientific">Zoogloea oryzae</name>
    <dbReference type="NCBI Taxonomy" id="310767"/>
    <lineage>
        <taxon>Bacteria</taxon>
        <taxon>Pseudomonadati</taxon>
        <taxon>Pseudomonadota</taxon>
        <taxon>Betaproteobacteria</taxon>
        <taxon>Rhodocyclales</taxon>
        <taxon>Zoogloeaceae</taxon>
        <taxon>Zoogloea</taxon>
    </lineage>
</organism>
<dbReference type="Proteomes" id="UP001157167">
    <property type="component" value="Unassembled WGS sequence"/>
</dbReference>
<protein>
    <recommendedName>
        <fullName evidence="3">Minor tail protein</fullName>
    </recommendedName>
</protein>
<accession>A0ABQ6F6B5</accession>